<gene>
    <name evidence="4" type="ORF">METZ01_LOCUS94810</name>
</gene>
<dbReference type="InterPro" id="IPR004821">
    <property type="entry name" value="Cyt_trans-like"/>
</dbReference>
<dbReference type="Gene3D" id="3.40.50.620">
    <property type="entry name" value="HUPs"/>
    <property type="match status" value="1"/>
</dbReference>
<evidence type="ECO:0000259" key="3">
    <source>
        <dbReference type="Pfam" id="PF01467"/>
    </source>
</evidence>
<dbReference type="GO" id="GO:0016779">
    <property type="term" value="F:nucleotidyltransferase activity"/>
    <property type="evidence" value="ECO:0007669"/>
    <property type="project" value="UniProtKB-KW"/>
</dbReference>
<evidence type="ECO:0000313" key="4">
    <source>
        <dbReference type="EMBL" id="SVA41956.1"/>
    </source>
</evidence>
<dbReference type="EMBL" id="UINC01009353">
    <property type="protein sequence ID" value="SVA41956.1"/>
    <property type="molecule type" value="Genomic_DNA"/>
</dbReference>
<protein>
    <recommendedName>
        <fullName evidence="3">Cytidyltransferase-like domain-containing protein</fullName>
    </recommendedName>
</protein>
<feature type="domain" description="Cytidyltransferase-like" evidence="3">
    <location>
        <begin position="18"/>
        <end position="124"/>
    </location>
</feature>
<keyword evidence="2" id="KW-0548">Nucleotidyltransferase</keyword>
<evidence type="ECO:0000256" key="2">
    <source>
        <dbReference type="ARBA" id="ARBA00022695"/>
    </source>
</evidence>
<organism evidence="4">
    <name type="scientific">marine metagenome</name>
    <dbReference type="NCBI Taxonomy" id="408172"/>
    <lineage>
        <taxon>unclassified sequences</taxon>
        <taxon>metagenomes</taxon>
        <taxon>ecological metagenomes</taxon>
    </lineage>
</organism>
<keyword evidence="1" id="KW-0808">Transferase</keyword>
<reference evidence="4" key="1">
    <citation type="submission" date="2018-05" db="EMBL/GenBank/DDBJ databases">
        <authorList>
            <person name="Lanie J.A."/>
            <person name="Ng W.-L."/>
            <person name="Kazmierczak K.M."/>
            <person name="Andrzejewski T.M."/>
            <person name="Davidsen T.M."/>
            <person name="Wayne K.J."/>
            <person name="Tettelin H."/>
            <person name="Glass J.I."/>
            <person name="Rusch D."/>
            <person name="Podicherti R."/>
            <person name="Tsui H.-C.T."/>
            <person name="Winkler M.E."/>
        </authorList>
    </citation>
    <scope>NUCLEOTIDE SEQUENCE</scope>
</reference>
<dbReference type="Gene3D" id="3.40.50.150">
    <property type="entry name" value="Vaccinia Virus protein VP39"/>
    <property type="match status" value="1"/>
</dbReference>
<dbReference type="NCBIfam" id="TIGR00125">
    <property type="entry name" value="cyt_tran_rel"/>
    <property type="match status" value="1"/>
</dbReference>
<dbReference type="Pfam" id="PF01467">
    <property type="entry name" value="CTP_transf_like"/>
    <property type="match status" value="1"/>
</dbReference>
<dbReference type="InterPro" id="IPR014729">
    <property type="entry name" value="Rossmann-like_a/b/a_fold"/>
</dbReference>
<name>A0A381VNQ4_9ZZZZ</name>
<dbReference type="CDD" id="cd02440">
    <property type="entry name" value="AdoMet_MTases"/>
    <property type="match status" value="1"/>
</dbReference>
<dbReference type="PANTHER" id="PTHR43793:SF1">
    <property type="entry name" value="FAD SYNTHASE"/>
    <property type="match status" value="1"/>
</dbReference>
<dbReference type="AlphaFoldDB" id="A0A381VNQ4"/>
<dbReference type="InterPro" id="IPR029063">
    <property type="entry name" value="SAM-dependent_MTases_sf"/>
</dbReference>
<sequence>MILEFDDLEAYRGKVAMVDGAFDPFHRGHLAYFKEAALLGLPLLCNVASDRYVSTKRNPFMPESQRAEIVDSIKLVDYTHINRLDTETVLEKLQPQYYVKGRDWEGRLPKRQEEICAAHSIEIVYLDTVLDSSSRILQVYWPRQETDPEVTEFEERVFSQTKVGAADYDEGYFTSNWRDGDNRYTLESRRKIEGRHPEVIKEVFSPSRVLDMGCGPGVLMFLLHEVGIVADGIDHSPDVVAIAPEEVRDRIMVGAVGDHLVDDDTYDLVICREVFEHLTVLQVREAVRNICRISSKYVYITTRFHPNPSNLLDVTTQFEVDPTHITLLNKDFLRLLFVLEGFQCRPDLEARIDWMNKGRVLVYEKQNE</sequence>
<dbReference type="InterPro" id="IPR050385">
    <property type="entry name" value="Archaeal_FAD_synthase"/>
</dbReference>
<accession>A0A381VNQ4</accession>
<proteinExistence type="predicted"/>
<dbReference type="SUPFAM" id="SSF53335">
    <property type="entry name" value="S-adenosyl-L-methionine-dependent methyltransferases"/>
    <property type="match status" value="1"/>
</dbReference>
<dbReference type="Pfam" id="PF13489">
    <property type="entry name" value="Methyltransf_23"/>
    <property type="match status" value="1"/>
</dbReference>
<dbReference type="PANTHER" id="PTHR43793">
    <property type="entry name" value="FAD SYNTHASE"/>
    <property type="match status" value="1"/>
</dbReference>
<evidence type="ECO:0000256" key="1">
    <source>
        <dbReference type="ARBA" id="ARBA00022679"/>
    </source>
</evidence>
<dbReference type="SUPFAM" id="SSF52374">
    <property type="entry name" value="Nucleotidylyl transferase"/>
    <property type="match status" value="1"/>
</dbReference>